<dbReference type="EMBL" id="KL367529">
    <property type="protein sequence ID" value="KFD66020.1"/>
    <property type="molecule type" value="Genomic_DNA"/>
</dbReference>
<organism evidence="1">
    <name type="scientific">Trichuris suis</name>
    <name type="common">pig whipworm</name>
    <dbReference type="NCBI Taxonomy" id="68888"/>
    <lineage>
        <taxon>Eukaryota</taxon>
        <taxon>Metazoa</taxon>
        <taxon>Ecdysozoa</taxon>
        <taxon>Nematoda</taxon>
        <taxon>Enoplea</taxon>
        <taxon>Dorylaimia</taxon>
        <taxon>Trichinellida</taxon>
        <taxon>Trichuridae</taxon>
        <taxon>Trichuris</taxon>
    </lineage>
</organism>
<evidence type="ECO:0000313" key="1">
    <source>
        <dbReference type="EMBL" id="KFD66020.1"/>
    </source>
</evidence>
<sequence length="153" mass="17138">MSADTGTSQRRKRITTHTGRLAVVDPLTAMCSRMHRHKLLKRRTLPAVFRASKRDALHDVASTIICLVVILSRKLLTSSLCHCAASRQLLTDKPFPKLRRRTTFAVMLLDDLRLAACYSAIRDSDSSTIVRPHNGCHASSFKLSKLTRSIPFP</sequence>
<gene>
    <name evidence="1" type="ORF">M514_21843</name>
</gene>
<name>A0A085N974_9BILA</name>
<dbReference type="AlphaFoldDB" id="A0A085N974"/>
<reference evidence="1" key="1">
    <citation type="journal article" date="2014" name="Nat. Genet.">
        <title>Genome and transcriptome of the porcine whipworm Trichuris suis.</title>
        <authorList>
            <person name="Jex A.R."/>
            <person name="Nejsum P."/>
            <person name="Schwarz E.M."/>
            <person name="Hu L."/>
            <person name="Young N.D."/>
            <person name="Hall R.S."/>
            <person name="Korhonen P.K."/>
            <person name="Liao S."/>
            <person name="Thamsborg S."/>
            <person name="Xia J."/>
            <person name="Xu P."/>
            <person name="Wang S."/>
            <person name="Scheerlinck J.P."/>
            <person name="Hofmann A."/>
            <person name="Sternberg P.W."/>
            <person name="Wang J."/>
            <person name="Gasser R.B."/>
        </authorList>
    </citation>
    <scope>NUCLEOTIDE SEQUENCE [LARGE SCALE GENOMIC DNA]</scope>
    <source>
        <strain evidence="1">DCEP-RM93F</strain>
    </source>
</reference>
<proteinExistence type="predicted"/>
<protein>
    <submittedName>
        <fullName evidence="1">Uncharacterized protein</fullName>
    </submittedName>
</protein>
<accession>A0A085N974</accession>
<dbReference type="Proteomes" id="UP000030758">
    <property type="component" value="Unassembled WGS sequence"/>
</dbReference>